<evidence type="ECO:0000313" key="3">
    <source>
        <dbReference type="WBParaSite" id="PSAMB.scaffold9569size4836.g32572.t1"/>
    </source>
</evidence>
<feature type="compositionally biased region" description="Polar residues" evidence="1">
    <location>
        <begin position="20"/>
        <end position="29"/>
    </location>
</feature>
<reference evidence="3" key="1">
    <citation type="submission" date="2022-11" db="UniProtKB">
        <authorList>
            <consortium name="WormBaseParasite"/>
        </authorList>
    </citation>
    <scope>IDENTIFICATION</scope>
</reference>
<organism evidence="2 3">
    <name type="scientific">Plectus sambesii</name>
    <dbReference type="NCBI Taxonomy" id="2011161"/>
    <lineage>
        <taxon>Eukaryota</taxon>
        <taxon>Metazoa</taxon>
        <taxon>Ecdysozoa</taxon>
        <taxon>Nematoda</taxon>
        <taxon>Chromadorea</taxon>
        <taxon>Plectida</taxon>
        <taxon>Plectina</taxon>
        <taxon>Plectoidea</taxon>
        <taxon>Plectidae</taxon>
        <taxon>Plectus</taxon>
    </lineage>
</organism>
<dbReference type="AlphaFoldDB" id="A0A914XTM2"/>
<dbReference type="SUPFAM" id="SSF81383">
    <property type="entry name" value="F-box domain"/>
    <property type="match status" value="1"/>
</dbReference>
<sequence>MTKRRSPAKSSTPAKKLKSTENSDLTSLRTGLPDEEAHCSHGSKEDDALTYQQPKAIVDLPRELLAMIAALLAKPRDKLRFGSCCRLLKAVIEGSDAWTNIDSVVVDVKPVNAHGSVNDDSMPTENIAECVAQLLERIALKHLSLYKCFDPDTYRRSVGLVLKAASKGTVTLQSLLMSAQMEIGAPYATVLMTVFASSLRDLMIMESDLNAKQTADMWRLVGDCRSLQRLTFLAGEPEEDRSDPTAVVDALKGKHLRTLGLNGVKELSTADVVRLVETLPAGLPSKLEVCYSEKVSLTALGERLSVARRQCVLDFEFAFIDTFELDAIYALATTFPNLRSVDLDYWTMGSQTAFPTSVIRCTIGKFLACIGRSTKINMLCEAGDLVDVLGGILSENICDSVSKEQEP</sequence>
<evidence type="ECO:0000313" key="2">
    <source>
        <dbReference type="Proteomes" id="UP000887566"/>
    </source>
</evidence>
<evidence type="ECO:0000256" key="1">
    <source>
        <dbReference type="SAM" id="MobiDB-lite"/>
    </source>
</evidence>
<proteinExistence type="predicted"/>
<protein>
    <submittedName>
        <fullName evidence="3">F-box domain-containing protein</fullName>
    </submittedName>
</protein>
<name>A0A914XTM2_9BILA</name>
<accession>A0A914XTM2</accession>
<dbReference type="Proteomes" id="UP000887566">
    <property type="component" value="Unplaced"/>
</dbReference>
<dbReference type="SUPFAM" id="SSF52047">
    <property type="entry name" value="RNI-like"/>
    <property type="match status" value="1"/>
</dbReference>
<feature type="region of interest" description="Disordered" evidence="1">
    <location>
        <begin position="1"/>
        <end position="47"/>
    </location>
</feature>
<dbReference type="InterPro" id="IPR036047">
    <property type="entry name" value="F-box-like_dom_sf"/>
</dbReference>
<keyword evidence="2" id="KW-1185">Reference proteome</keyword>
<feature type="compositionally biased region" description="Basic and acidic residues" evidence="1">
    <location>
        <begin position="35"/>
        <end position="47"/>
    </location>
</feature>
<dbReference type="WBParaSite" id="PSAMB.scaffold9569size4836.g32572.t1">
    <property type="protein sequence ID" value="PSAMB.scaffold9569size4836.g32572.t1"/>
    <property type="gene ID" value="PSAMB.scaffold9569size4836.g32572"/>
</dbReference>